<sequence>MTSSRVGGQPAPSVSRLGSIALSDDLSRRPTLSDSRGTSFRRPVPPEESGPPVASHHAADTAGCGGGCPPGGGLHTKADIICQMEWNEKTITWIKSLYF</sequence>
<protein>
    <submittedName>
        <fullName evidence="2">Uncharacterized protein</fullName>
    </submittedName>
</protein>
<comment type="caution">
    <text evidence="2">The sequence shown here is derived from an EMBL/GenBank/DDBJ whole genome shotgun (WGS) entry which is preliminary data.</text>
</comment>
<dbReference type="Proteomes" id="UP001321473">
    <property type="component" value="Unassembled WGS sequence"/>
</dbReference>
<evidence type="ECO:0000313" key="2">
    <source>
        <dbReference type="EMBL" id="KAK8771833.1"/>
    </source>
</evidence>
<dbReference type="EMBL" id="JARKHS020019247">
    <property type="protein sequence ID" value="KAK8771833.1"/>
    <property type="molecule type" value="Genomic_DNA"/>
</dbReference>
<feature type="region of interest" description="Disordered" evidence="1">
    <location>
        <begin position="1"/>
        <end position="70"/>
    </location>
</feature>
<dbReference type="AlphaFoldDB" id="A0AAQ4EB23"/>
<gene>
    <name evidence="2" type="ORF">V5799_024924</name>
</gene>
<organism evidence="2 3">
    <name type="scientific">Amblyomma americanum</name>
    <name type="common">Lone star tick</name>
    <dbReference type="NCBI Taxonomy" id="6943"/>
    <lineage>
        <taxon>Eukaryota</taxon>
        <taxon>Metazoa</taxon>
        <taxon>Ecdysozoa</taxon>
        <taxon>Arthropoda</taxon>
        <taxon>Chelicerata</taxon>
        <taxon>Arachnida</taxon>
        <taxon>Acari</taxon>
        <taxon>Parasitiformes</taxon>
        <taxon>Ixodida</taxon>
        <taxon>Ixodoidea</taxon>
        <taxon>Ixodidae</taxon>
        <taxon>Amblyomminae</taxon>
        <taxon>Amblyomma</taxon>
    </lineage>
</organism>
<accession>A0AAQ4EB23</accession>
<evidence type="ECO:0000313" key="3">
    <source>
        <dbReference type="Proteomes" id="UP001321473"/>
    </source>
</evidence>
<reference evidence="2 3" key="1">
    <citation type="journal article" date="2023" name="Arcadia Sci">
        <title>De novo assembly of a long-read Amblyomma americanum tick genome.</title>
        <authorList>
            <person name="Chou S."/>
            <person name="Poskanzer K.E."/>
            <person name="Rollins M."/>
            <person name="Thuy-Boun P.S."/>
        </authorList>
    </citation>
    <scope>NUCLEOTIDE SEQUENCE [LARGE SCALE GENOMIC DNA]</scope>
    <source>
        <strain evidence="2">F_SG_1</strain>
        <tissue evidence="2">Salivary glands</tissue>
    </source>
</reference>
<keyword evidence="3" id="KW-1185">Reference proteome</keyword>
<proteinExistence type="predicted"/>
<name>A0AAQ4EB23_AMBAM</name>
<evidence type="ECO:0000256" key="1">
    <source>
        <dbReference type="SAM" id="MobiDB-lite"/>
    </source>
</evidence>